<dbReference type="EMBL" id="CABVQH010000003">
    <property type="protein sequence ID" value="VWC56999.1"/>
    <property type="molecule type" value="Genomic_DNA"/>
</dbReference>
<sequence>MADGYGALFKLAKRSIVFAYLVINVDGETTVLRADHHKGVSMIEDGDSVSDKKF</sequence>
<proteinExistence type="predicted"/>
<protein>
    <submittedName>
        <fullName evidence="1">Uncharacterized protein</fullName>
    </submittedName>
</protein>
<dbReference type="RefSeq" id="WP_174949381.1">
    <property type="nucleotide sequence ID" value="NZ_CABVQH010000003.1"/>
</dbReference>
<reference evidence="1 2" key="1">
    <citation type="submission" date="2019-09" db="EMBL/GenBank/DDBJ databases">
        <authorList>
            <person name="Depoorter E."/>
        </authorList>
    </citation>
    <scope>NUCLEOTIDE SEQUENCE [LARGE SCALE GENOMIC DNA]</scope>
    <source>
        <strain evidence="1">R-18109</strain>
    </source>
</reference>
<evidence type="ECO:0000313" key="1">
    <source>
        <dbReference type="EMBL" id="VWC56999.1"/>
    </source>
</evidence>
<gene>
    <name evidence="1" type="ORF">BLA18109_00963</name>
</gene>
<dbReference type="Proteomes" id="UP000494260">
    <property type="component" value="Unassembled WGS sequence"/>
</dbReference>
<name>A0A6P2T193_BURL3</name>
<accession>A0A6P2T193</accession>
<dbReference type="AlphaFoldDB" id="A0A6P2T193"/>
<evidence type="ECO:0000313" key="2">
    <source>
        <dbReference type="Proteomes" id="UP000494260"/>
    </source>
</evidence>
<organism evidence="1 2">
    <name type="scientific">Burkholderia lata (strain ATCC 17760 / DSM 23089 / LMG 22485 / NCIMB 9086 / R18194 / 383)</name>
    <dbReference type="NCBI Taxonomy" id="482957"/>
    <lineage>
        <taxon>Bacteria</taxon>
        <taxon>Pseudomonadati</taxon>
        <taxon>Pseudomonadota</taxon>
        <taxon>Betaproteobacteria</taxon>
        <taxon>Burkholderiales</taxon>
        <taxon>Burkholderiaceae</taxon>
        <taxon>Burkholderia</taxon>
        <taxon>Burkholderia cepacia complex</taxon>
    </lineage>
</organism>